<feature type="transmembrane region" description="Helical" evidence="2">
    <location>
        <begin position="6"/>
        <end position="28"/>
    </location>
</feature>
<dbReference type="EMBL" id="BAAAFO010000004">
    <property type="protein sequence ID" value="GAA0262563.1"/>
    <property type="molecule type" value="Genomic_DNA"/>
</dbReference>
<evidence type="ECO:0000313" key="4">
    <source>
        <dbReference type="Proteomes" id="UP001500657"/>
    </source>
</evidence>
<evidence type="ECO:0000256" key="1">
    <source>
        <dbReference type="SAM" id="MobiDB-lite"/>
    </source>
</evidence>
<keyword evidence="2" id="KW-1133">Transmembrane helix</keyword>
<name>A0ABN0UV82_9GAMM</name>
<evidence type="ECO:0000256" key="2">
    <source>
        <dbReference type="SAM" id="Phobius"/>
    </source>
</evidence>
<comment type="caution">
    <text evidence="3">The sequence shown here is derived from an EMBL/GenBank/DDBJ whole genome shotgun (WGS) entry which is preliminary data.</text>
</comment>
<accession>A0ABN0UV82</accession>
<proteinExistence type="predicted"/>
<keyword evidence="2" id="KW-0472">Membrane</keyword>
<feature type="region of interest" description="Disordered" evidence="1">
    <location>
        <begin position="129"/>
        <end position="186"/>
    </location>
</feature>
<dbReference type="Proteomes" id="UP001500657">
    <property type="component" value="Unassembled WGS sequence"/>
</dbReference>
<organism evidence="3 4">
    <name type="scientific">Rhodanobacter caeni</name>
    <dbReference type="NCBI Taxonomy" id="657654"/>
    <lineage>
        <taxon>Bacteria</taxon>
        <taxon>Pseudomonadati</taxon>
        <taxon>Pseudomonadota</taxon>
        <taxon>Gammaproteobacteria</taxon>
        <taxon>Lysobacterales</taxon>
        <taxon>Rhodanobacteraceae</taxon>
        <taxon>Rhodanobacter</taxon>
    </lineage>
</organism>
<reference evidence="3 4" key="1">
    <citation type="journal article" date="2019" name="Int. J. Syst. Evol. Microbiol.">
        <title>The Global Catalogue of Microorganisms (GCM) 10K type strain sequencing project: providing services to taxonomists for standard genome sequencing and annotation.</title>
        <authorList>
            <consortium name="The Broad Institute Genomics Platform"/>
            <consortium name="The Broad Institute Genome Sequencing Center for Infectious Disease"/>
            <person name="Wu L."/>
            <person name="Ma J."/>
        </authorList>
    </citation>
    <scope>NUCLEOTIDE SEQUENCE [LARGE SCALE GENOMIC DNA]</scope>
    <source>
        <strain evidence="3 4">JCM 16242</strain>
    </source>
</reference>
<sequence>MSSAEIASTILLAFSLVFIELAMLPLIPVTTTWLMSVTDFAGLFAGFLDVAPVSSAFASISCGAGALAPVLVVGGGFGVVCADAFSTPAMASSAAAHANANGRKRVIAREPCNAQRDFMMDALRGGGSRQRRQADLARGTCRARARVPSRQAGKRGGTFHPPLATGSTHAPPVNNGDKTPRAMWRL</sequence>
<keyword evidence="4" id="KW-1185">Reference proteome</keyword>
<feature type="transmembrane region" description="Helical" evidence="2">
    <location>
        <begin position="66"/>
        <end position="85"/>
    </location>
</feature>
<keyword evidence="2" id="KW-0812">Transmembrane</keyword>
<gene>
    <name evidence="3" type="ORF">GCM10009126_30240</name>
</gene>
<evidence type="ECO:0000313" key="3">
    <source>
        <dbReference type="EMBL" id="GAA0262563.1"/>
    </source>
</evidence>
<protein>
    <recommendedName>
        <fullName evidence="5">TRAP C4-dicarboxylate transport system permease DctM subunit domain-containing protein</fullName>
    </recommendedName>
</protein>
<evidence type="ECO:0008006" key="5">
    <source>
        <dbReference type="Google" id="ProtNLM"/>
    </source>
</evidence>